<reference evidence="1" key="1">
    <citation type="submission" date="2023-10" db="EMBL/GenBank/DDBJ databases">
        <title>Whole genome sequencing of actinobacterial strain Amycolatopsis sp. (BCA-696) identifies the underlying plant growth-promoting genes.</title>
        <authorList>
            <person name="Gandham P."/>
            <person name="Vadla N."/>
            <person name="Saji A."/>
            <person name="Srinivas V."/>
            <person name="Ruperao P."/>
            <person name="Selvanayagam S."/>
            <person name="Saxena R.K."/>
            <person name="Rathore A."/>
            <person name="Gopalakrishnan S."/>
            <person name="Thakur V."/>
        </authorList>
    </citation>
    <scope>NUCLEOTIDE SEQUENCE</scope>
    <source>
        <strain evidence="1">BCA-696</strain>
    </source>
</reference>
<evidence type="ECO:0000313" key="1">
    <source>
        <dbReference type="EMBL" id="WYW19405.1"/>
    </source>
</evidence>
<proteinExistence type="predicted"/>
<accession>A0ACD5BJF1</accession>
<keyword evidence="2" id="KW-1185">Reference proteome</keyword>
<gene>
    <name evidence="1" type="ORF">LCL61_28060</name>
</gene>
<dbReference type="Proteomes" id="UP001456344">
    <property type="component" value="Chromosome"/>
</dbReference>
<organism evidence="1 2">
    <name type="scientific">Amycolatopsis coloradensis</name>
    <dbReference type="NCBI Taxonomy" id="76021"/>
    <lineage>
        <taxon>Bacteria</taxon>
        <taxon>Bacillati</taxon>
        <taxon>Actinomycetota</taxon>
        <taxon>Actinomycetes</taxon>
        <taxon>Pseudonocardiales</taxon>
        <taxon>Pseudonocardiaceae</taxon>
        <taxon>Amycolatopsis</taxon>
    </lineage>
</organism>
<name>A0ACD5BJF1_9PSEU</name>
<evidence type="ECO:0000313" key="2">
    <source>
        <dbReference type="Proteomes" id="UP001456344"/>
    </source>
</evidence>
<sequence length="124" mass="13393">MAPKLTETGVGHFRRWALEGKTSTLRANSISIVGFLPGRENADVVAQALDTDAKVRRLCVASEVSRLMQWDWPTSLAVADDPTTAPEPAALAKKLAKEAVDPKDSESRWVAGWLLQRLAPVSAG</sequence>
<protein>
    <submittedName>
        <fullName evidence="1">Uncharacterized protein</fullName>
    </submittedName>
</protein>
<dbReference type="EMBL" id="CP150484">
    <property type="protein sequence ID" value="WYW19405.1"/>
    <property type="molecule type" value="Genomic_DNA"/>
</dbReference>